<sequence length="292" mass="32046">MNKPMNFRTIDAPICKLGEGPTFDPHSQTAWWFDILQQKLFEYRLADEKLTQHDLPFTASALARIDAERQLLHTDKGLYIRNINTGELSFHLALEEDRPDLRCNDARGHPSGAFWLGTMGWNAETGAGSIYHYRAGELRRLYEDISISNAICFSSDGATAYYADTGRGKVMRVAVDPQNGLPTAEPELFLNEFPAGAGPDGAVIDDEGNIWIALWGGSQVAGYTPRGEALNSIPLPASQPSCPAFIGPDARQMLVTSAAVDVDKSDQKDQSGKIFIVDLPFKGRFDPDVLIG</sequence>
<gene>
    <name evidence="5" type="ORF">C7374_10884</name>
</gene>
<feature type="domain" description="SMP-30/Gluconolactonase/LRE-like region" evidence="4">
    <location>
        <begin position="17"/>
        <end position="258"/>
    </location>
</feature>
<dbReference type="SUPFAM" id="SSF63829">
    <property type="entry name" value="Calcium-dependent phosphotriesterase"/>
    <property type="match status" value="1"/>
</dbReference>
<dbReference type="RefSeq" id="WP_245412632.1">
    <property type="nucleotide sequence ID" value="NZ_JBHEEY010000008.1"/>
</dbReference>
<evidence type="ECO:0000313" key="5">
    <source>
        <dbReference type="EMBL" id="RAK27879.1"/>
    </source>
</evidence>
<accession>A0A364JUA5</accession>
<feature type="binding site" evidence="3">
    <location>
        <position position="200"/>
    </location>
    <ligand>
        <name>a divalent metal cation</name>
        <dbReference type="ChEBI" id="CHEBI:60240"/>
    </ligand>
</feature>
<comment type="similarity">
    <text evidence="1">Belongs to the SMP-30/CGR1 family.</text>
</comment>
<dbReference type="InterPro" id="IPR011042">
    <property type="entry name" value="6-blade_b-propeller_TolB-like"/>
</dbReference>
<name>A0A364JUA5_9HYPH</name>
<dbReference type="InterPro" id="IPR005511">
    <property type="entry name" value="SMP-30"/>
</dbReference>
<dbReference type="EMBL" id="QLMK01000008">
    <property type="protein sequence ID" value="RAK27879.1"/>
    <property type="molecule type" value="Genomic_DNA"/>
</dbReference>
<evidence type="ECO:0000256" key="3">
    <source>
        <dbReference type="PIRSR" id="PIRSR605511-2"/>
    </source>
</evidence>
<feature type="binding site" evidence="3">
    <location>
        <position position="149"/>
    </location>
    <ligand>
        <name>a divalent metal cation</name>
        <dbReference type="ChEBI" id="CHEBI:60240"/>
    </ligand>
</feature>
<feature type="active site" description="Proton donor/acceptor" evidence="2">
    <location>
        <position position="200"/>
    </location>
</feature>
<dbReference type="GO" id="GO:0019853">
    <property type="term" value="P:L-ascorbic acid biosynthetic process"/>
    <property type="evidence" value="ECO:0007669"/>
    <property type="project" value="TreeGrafter"/>
</dbReference>
<dbReference type="GO" id="GO:0005509">
    <property type="term" value="F:calcium ion binding"/>
    <property type="evidence" value="ECO:0007669"/>
    <property type="project" value="TreeGrafter"/>
</dbReference>
<comment type="cofactor">
    <cofactor evidence="3">
        <name>Zn(2+)</name>
        <dbReference type="ChEBI" id="CHEBI:29105"/>
    </cofactor>
    <text evidence="3">Binds 1 divalent metal cation per subunit.</text>
</comment>
<feature type="binding site" evidence="3">
    <location>
        <position position="104"/>
    </location>
    <ligand>
        <name>substrate</name>
    </ligand>
</feature>
<dbReference type="AlphaFoldDB" id="A0A364JUA5"/>
<evidence type="ECO:0000256" key="1">
    <source>
        <dbReference type="ARBA" id="ARBA00008853"/>
    </source>
</evidence>
<protein>
    <submittedName>
        <fullName evidence="5">Sugar lactone lactonase YvrE</fullName>
    </submittedName>
</protein>
<comment type="caution">
    <text evidence="5">The sequence shown here is derived from an EMBL/GenBank/DDBJ whole genome shotgun (WGS) entry which is preliminary data.</text>
</comment>
<feature type="binding site" evidence="3">
    <location>
        <position position="102"/>
    </location>
    <ligand>
        <name>substrate</name>
    </ligand>
</feature>
<keyword evidence="3" id="KW-0862">Zinc</keyword>
<dbReference type="Gene3D" id="2.120.10.30">
    <property type="entry name" value="TolB, C-terminal domain"/>
    <property type="match status" value="1"/>
</dbReference>
<dbReference type="Pfam" id="PF08450">
    <property type="entry name" value="SGL"/>
    <property type="match status" value="1"/>
</dbReference>
<dbReference type="GO" id="GO:0004341">
    <property type="term" value="F:gluconolactonase activity"/>
    <property type="evidence" value="ECO:0007669"/>
    <property type="project" value="TreeGrafter"/>
</dbReference>
<keyword evidence="6" id="KW-1185">Reference proteome</keyword>
<evidence type="ECO:0000313" key="6">
    <source>
        <dbReference type="Proteomes" id="UP000249453"/>
    </source>
</evidence>
<keyword evidence="3" id="KW-0479">Metal-binding</keyword>
<organism evidence="5 6">
    <name type="scientific">Falsochrobactrum ovis</name>
    <dbReference type="NCBI Taxonomy" id="1293442"/>
    <lineage>
        <taxon>Bacteria</taxon>
        <taxon>Pseudomonadati</taxon>
        <taxon>Pseudomonadota</taxon>
        <taxon>Alphaproteobacteria</taxon>
        <taxon>Hyphomicrobiales</taxon>
        <taxon>Brucellaceae</taxon>
        <taxon>Falsochrobactrum</taxon>
    </lineage>
</organism>
<dbReference type="InterPro" id="IPR013658">
    <property type="entry name" value="SGL"/>
</dbReference>
<dbReference type="PRINTS" id="PR01790">
    <property type="entry name" value="SMP30FAMILY"/>
</dbReference>
<proteinExistence type="inferred from homology"/>
<evidence type="ECO:0000256" key="2">
    <source>
        <dbReference type="PIRSR" id="PIRSR605511-1"/>
    </source>
</evidence>
<feature type="binding site" evidence="3">
    <location>
        <position position="19"/>
    </location>
    <ligand>
        <name>a divalent metal cation</name>
        <dbReference type="ChEBI" id="CHEBI:60240"/>
    </ligand>
</feature>
<dbReference type="PANTHER" id="PTHR10907">
    <property type="entry name" value="REGUCALCIN"/>
    <property type="match status" value="1"/>
</dbReference>
<evidence type="ECO:0000259" key="4">
    <source>
        <dbReference type="Pfam" id="PF08450"/>
    </source>
</evidence>
<dbReference type="PANTHER" id="PTHR10907:SF47">
    <property type="entry name" value="REGUCALCIN"/>
    <property type="match status" value="1"/>
</dbReference>
<reference evidence="5 6" key="1">
    <citation type="submission" date="2018-06" db="EMBL/GenBank/DDBJ databases">
        <title>Genomic Encyclopedia of Type Strains, Phase IV (KMG-IV): sequencing the most valuable type-strain genomes for metagenomic binning, comparative biology and taxonomic classification.</title>
        <authorList>
            <person name="Goeker M."/>
        </authorList>
    </citation>
    <scope>NUCLEOTIDE SEQUENCE [LARGE SCALE GENOMIC DNA]</scope>
    <source>
        <strain evidence="5 6">DSM 26720</strain>
    </source>
</reference>
<dbReference type="Proteomes" id="UP000249453">
    <property type="component" value="Unassembled WGS sequence"/>
</dbReference>